<evidence type="ECO:0000256" key="1">
    <source>
        <dbReference type="ARBA" id="ARBA00022649"/>
    </source>
</evidence>
<keyword evidence="1" id="KW-1277">Toxin-antitoxin system</keyword>
<proteinExistence type="predicted"/>
<dbReference type="InterPro" id="IPR002716">
    <property type="entry name" value="PIN_dom"/>
</dbReference>
<keyword evidence="8" id="KW-1185">Reference proteome</keyword>
<keyword evidence="3" id="KW-0479">Metal-binding</keyword>
<organism evidence="7 8">
    <name type="scientific">Acidianus brierleyi</name>
    <dbReference type="NCBI Taxonomy" id="41673"/>
    <lineage>
        <taxon>Archaea</taxon>
        <taxon>Thermoproteota</taxon>
        <taxon>Thermoprotei</taxon>
        <taxon>Sulfolobales</taxon>
        <taxon>Sulfolobaceae</taxon>
        <taxon>Acidianus</taxon>
    </lineage>
</organism>
<dbReference type="Pfam" id="PF01850">
    <property type="entry name" value="PIN"/>
    <property type="match status" value="1"/>
</dbReference>
<dbReference type="GO" id="GO:0016787">
    <property type="term" value="F:hydrolase activity"/>
    <property type="evidence" value="ECO:0007669"/>
    <property type="project" value="UniProtKB-KW"/>
</dbReference>
<evidence type="ECO:0000256" key="4">
    <source>
        <dbReference type="ARBA" id="ARBA00022801"/>
    </source>
</evidence>
<dbReference type="KEGG" id="abri:DFR85_04230"/>
<evidence type="ECO:0000256" key="2">
    <source>
        <dbReference type="ARBA" id="ARBA00022722"/>
    </source>
</evidence>
<dbReference type="PANTHER" id="PTHR42740:SF1">
    <property type="entry name" value="RIBONUCLEASE VAPC3"/>
    <property type="match status" value="1"/>
</dbReference>
<dbReference type="GO" id="GO:0046872">
    <property type="term" value="F:metal ion binding"/>
    <property type="evidence" value="ECO:0007669"/>
    <property type="project" value="UniProtKB-KW"/>
</dbReference>
<keyword evidence="4" id="KW-0378">Hydrolase</keyword>
<evidence type="ECO:0000256" key="5">
    <source>
        <dbReference type="ARBA" id="ARBA00022842"/>
    </source>
</evidence>
<sequence length="158" mass="18644">MNVDEFINLCDSSYVILDTSIILDYTRLLKSRKSYEQKMEILSRIMNCNKKTISSLIYEEILAGASQNEDELKRKILYSFEIFNISVNEAEVASHLERELKDRGCKPKGENWRIDLFTAAFVYTQQCYILAKDRDFTKILNCEKLDEVEYYVCKRSEF</sequence>
<dbReference type="PANTHER" id="PTHR42740">
    <property type="entry name" value="RIBONUCLEASE VAPC3"/>
    <property type="match status" value="1"/>
</dbReference>
<evidence type="ECO:0000259" key="6">
    <source>
        <dbReference type="Pfam" id="PF01850"/>
    </source>
</evidence>
<dbReference type="Gene3D" id="3.40.50.1010">
    <property type="entry name" value="5'-nuclease"/>
    <property type="match status" value="1"/>
</dbReference>
<dbReference type="RefSeq" id="WP_110269827.1">
    <property type="nucleotide sequence ID" value="NZ_CP029289.2"/>
</dbReference>
<dbReference type="AlphaFoldDB" id="A0A2U9ID40"/>
<feature type="domain" description="PIN" evidence="6">
    <location>
        <begin position="15"/>
        <end position="139"/>
    </location>
</feature>
<reference evidence="7 8" key="1">
    <citation type="submission" date="2018-05" db="EMBL/GenBank/DDBJ databases">
        <title>Complete Genome Sequences of Extremely Thermoacidophilic, Metal-Mobilizing Type-Strain Members of the Archaeal Family Sulfolobaceae: Acidianus brierleyi DSM-1651T, Acidianus sulfidivorans DSM-18786T, Metallosphaera hakonensis DSM-7519T, and Metallosphaera prunae DSM-10039T.</title>
        <authorList>
            <person name="Counts J.A."/>
            <person name="Kelly R.M."/>
        </authorList>
    </citation>
    <scope>NUCLEOTIDE SEQUENCE [LARGE SCALE GENOMIC DNA]</scope>
    <source>
        <strain evidence="7 8">DSM 1651</strain>
    </source>
</reference>
<keyword evidence="2" id="KW-0540">Nuclease</keyword>
<keyword evidence="5" id="KW-0460">Magnesium</keyword>
<dbReference type="GeneID" id="36831336"/>
<dbReference type="InterPro" id="IPR029060">
    <property type="entry name" value="PIN-like_dom_sf"/>
</dbReference>
<accession>A0A2U9ID40</accession>
<protein>
    <submittedName>
        <fullName evidence="7">PIN domain-containing protein</fullName>
    </submittedName>
</protein>
<dbReference type="EMBL" id="CP029289">
    <property type="protein sequence ID" value="AWR93943.1"/>
    <property type="molecule type" value="Genomic_DNA"/>
</dbReference>
<evidence type="ECO:0000313" key="7">
    <source>
        <dbReference type="EMBL" id="AWR93943.1"/>
    </source>
</evidence>
<dbReference type="SUPFAM" id="SSF88723">
    <property type="entry name" value="PIN domain-like"/>
    <property type="match status" value="1"/>
</dbReference>
<dbReference type="InterPro" id="IPR051749">
    <property type="entry name" value="PINc/VapC_TA_RNase"/>
</dbReference>
<evidence type="ECO:0000256" key="3">
    <source>
        <dbReference type="ARBA" id="ARBA00022723"/>
    </source>
</evidence>
<dbReference type="OrthoDB" id="42778at2157"/>
<name>A0A2U9ID40_9CREN</name>
<dbReference type="Proteomes" id="UP000248044">
    <property type="component" value="Chromosome"/>
</dbReference>
<gene>
    <name evidence="7" type="ORF">DFR85_04230</name>
</gene>
<dbReference type="GO" id="GO:0004540">
    <property type="term" value="F:RNA nuclease activity"/>
    <property type="evidence" value="ECO:0007669"/>
    <property type="project" value="TreeGrafter"/>
</dbReference>
<evidence type="ECO:0000313" key="8">
    <source>
        <dbReference type="Proteomes" id="UP000248044"/>
    </source>
</evidence>